<dbReference type="Gene3D" id="3.40.190.170">
    <property type="entry name" value="Bacterial extracellular solute-binding protein, family 7"/>
    <property type="match status" value="1"/>
</dbReference>
<name>X1IPU5_9ZZZZ</name>
<organism evidence="1">
    <name type="scientific">marine sediment metagenome</name>
    <dbReference type="NCBI Taxonomy" id="412755"/>
    <lineage>
        <taxon>unclassified sequences</taxon>
        <taxon>metagenomes</taxon>
        <taxon>ecological metagenomes</taxon>
    </lineage>
</organism>
<accession>X1IPU5</accession>
<comment type="caution">
    <text evidence="1">The sequence shown here is derived from an EMBL/GenBank/DDBJ whole genome shotgun (WGS) entry which is preliminary data.</text>
</comment>
<sequence length="79" mass="9464">QEMQEELQLIFMDAVEDMQEYEHQLFLQNEARLRDYLESRGMEFVSVDNHSFRRIGAEAVYLSLSEEMKKLYLQISALE</sequence>
<feature type="non-terminal residue" evidence="1">
    <location>
        <position position="1"/>
    </location>
</feature>
<dbReference type="InterPro" id="IPR038404">
    <property type="entry name" value="TRAP_DctP_sf"/>
</dbReference>
<gene>
    <name evidence="1" type="ORF">S03H2_32926</name>
</gene>
<reference evidence="1" key="1">
    <citation type="journal article" date="2014" name="Front. Microbiol.">
        <title>High frequency of phylogenetically diverse reductive dehalogenase-homologous genes in deep subseafloor sedimentary metagenomes.</title>
        <authorList>
            <person name="Kawai M."/>
            <person name="Futagami T."/>
            <person name="Toyoda A."/>
            <person name="Takaki Y."/>
            <person name="Nishi S."/>
            <person name="Hori S."/>
            <person name="Arai W."/>
            <person name="Tsubouchi T."/>
            <person name="Morono Y."/>
            <person name="Uchiyama I."/>
            <person name="Ito T."/>
            <person name="Fujiyama A."/>
            <person name="Inagaki F."/>
            <person name="Takami H."/>
        </authorList>
    </citation>
    <scope>NUCLEOTIDE SEQUENCE</scope>
    <source>
        <strain evidence="1">Expedition CK06-06</strain>
    </source>
</reference>
<dbReference type="EMBL" id="BARU01020023">
    <property type="protein sequence ID" value="GAH59553.1"/>
    <property type="molecule type" value="Genomic_DNA"/>
</dbReference>
<dbReference type="AlphaFoldDB" id="X1IPU5"/>
<proteinExistence type="predicted"/>
<evidence type="ECO:0000313" key="1">
    <source>
        <dbReference type="EMBL" id="GAH59553.1"/>
    </source>
</evidence>
<protein>
    <submittedName>
        <fullName evidence="1">Uncharacterized protein</fullName>
    </submittedName>
</protein>